<accession>A0A367LGU6</accession>
<dbReference type="InterPro" id="IPR036396">
    <property type="entry name" value="Cyt_P450_sf"/>
</dbReference>
<name>A0A367LGU6_9HYPO</name>
<dbReference type="InterPro" id="IPR001128">
    <property type="entry name" value="Cyt_P450"/>
</dbReference>
<dbReference type="AlphaFoldDB" id="A0A367LGU6"/>
<evidence type="ECO:0000256" key="2">
    <source>
        <dbReference type="ARBA" id="ARBA00022617"/>
    </source>
</evidence>
<feature type="transmembrane region" description="Helical" evidence="5">
    <location>
        <begin position="30"/>
        <end position="52"/>
    </location>
</feature>
<organism evidence="6 7">
    <name type="scientific">Ophiocordyceps polyrhachis-furcata BCC 54312</name>
    <dbReference type="NCBI Taxonomy" id="1330021"/>
    <lineage>
        <taxon>Eukaryota</taxon>
        <taxon>Fungi</taxon>
        <taxon>Dikarya</taxon>
        <taxon>Ascomycota</taxon>
        <taxon>Pezizomycotina</taxon>
        <taxon>Sordariomycetes</taxon>
        <taxon>Hypocreomycetidae</taxon>
        <taxon>Hypocreales</taxon>
        <taxon>Ophiocordycipitaceae</taxon>
        <taxon>Ophiocordyceps</taxon>
    </lineage>
</organism>
<dbReference type="PRINTS" id="PR00385">
    <property type="entry name" value="P450"/>
</dbReference>
<dbReference type="Pfam" id="PF00067">
    <property type="entry name" value="p450"/>
    <property type="match status" value="1"/>
</dbReference>
<dbReference type="OrthoDB" id="1470350at2759"/>
<gene>
    <name evidence="6" type="ORF">L249_5579</name>
</gene>
<dbReference type="EMBL" id="LKCN02000006">
    <property type="protein sequence ID" value="RCI13656.1"/>
    <property type="molecule type" value="Genomic_DNA"/>
</dbReference>
<evidence type="ECO:0000256" key="1">
    <source>
        <dbReference type="ARBA" id="ARBA00010617"/>
    </source>
</evidence>
<sequence length="553" mass="61070">MAVPSRQITAAALVGDACLLLVLQCRSRRVLLEAFAMLWLLQFLAWGIWHMYVYPHFASPLRHLPQPRQGHWLYGHRNGLHPGDIGLDAKKWVQNIRHNDFIRYLDVFNRETLLVTSPRAISEILVSQNYSFPKSTISRTILGRYTGYGIGVADGDDHKAQRRKLSPAFSLKHIRELYPTFWAKGDEAALAMAPAAGQGAAIDIHAWAVRCALDVIGITSMGYDFCAVADEDLPLVRAYSQLTAASWQDGLLILLETVVPKRFVARLPLRRSREVGESLNLIHAACRKGIQATKKSMAVGLHTRPDICSVGLEAGFTDDQLVEQLNTFLFAGQHAIAKTLTAAVYALCCFPEKQAQLRQELRSRLPRFFGPEGGQDLELPSYTEIDGLPYLNAVVKEVLRKYSVGTSSREAKCDSVVQGLHIPRGTAIQLATHATSNDPELWGEDADDFRPERWLETKTASAVAGAQAEAGAGAGAERGATTGGASSNYAFLPFMYGPQGCMAVRFAQAELACLLAAWFGRVEFRLWDESLRDEAKLPRRALQTELLVSARLV</sequence>
<evidence type="ECO:0000256" key="5">
    <source>
        <dbReference type="SAM" id="Phobius"/>
    </source>
</evidence>
<dbReference type="GO" id="GO:0005506">
    <property type="term" value="F:iron ion binding"/>
    <property type="evidence" value="ECO:0007669"/>
    <property type="project" value="InterPro"/>
</dbReference>
<keyword evidence="7" id="KW-1185">Reference proteome</keyword>
<dbReference type="InterPro" id="IPR050121">
    <property type="entry name" value="Cytochrome_P450_monoxygenase"/>
</dbReference>
<comment type="similarity">
    <text evidence="1">Belongs to the cytochrome P450 family.</text>
</comment>
<evidence type="ECO:0000256" key="3">
    <source>
        <dbReference type="ARBA" id="ARBA00022723"/>
    </source>
</evidence>
<keyword evidence="5" id="KW-1133">Transmembrane helix</keyword>
<evidence type="ECO:0000313" key="7">
    <source>
        <dbReference type="Proteomes" id="UP000253664"/>
    </source>
</evidence>
<dbReference type="STRING" id="1330021.A0A367LGU6"/>
<reference evidence="6 7" key="1">
    <citation type="journal article" date="2015" name="BMC Genomics">
        <title>Insights from the genome of Ophiocordyceps polyrhachis-furcata to pathogenicity and host specificity in insect fungi.</title>
        <authorList>
            <person name="Wichadakul D."/>
            <person name="Kobmoo N."/>
            <person name="Ingsriswang S."/>
            <person name="Tangphatsornruang S."/>
            <person name="Chantasingh D."/>
            <person name="Luangsa-ard J.J."/>
            <person name="Eurwilaichitr L."/>
        </authorList>
    </citation>
    <scope>NUCLEOTIDE SEQUENCE [LARGE SCALE GENOMIC DNA]</scope>
    <source>
        <strain evidence="6 7">BCC 54312</strain>
    </source>
</reference>
<keyword evidence="5" id="KW-0472">Membrane</keyword>
<keyword evidence="4" id="KW-0408">Iron</keyword>
<dbReference type="Proteomes" id="UP000253664">
    <property type="component" value="Unassembled WGS sequence"/>
</dbReference>
<dbReference type="SUPFAM" id="SSF48264">
    <property type="entry name" value="Cytochrome P450"/>
    <property type="match status" value="1"/>
</dbReference>
<keyword evidence="3" id="KW-0479">Metal-binding</keyword>
<dbReference type="GO" id="GO:0020037">
    <property type="term" value="F:heme binding"/>
    <property type="evidence" value="ECO:0007669"/>
    <property type="project" value="InterPro"/>
</dbReference>
<dbReference type="GO" id="GO:0004497">
    <property type="term" value="F:monooxygenase activity"/>
    <property type="evidence" value="ECO:0007669"/>
    <property type="project" value="InterPro"/>
</dbReference>
<dbReference type="PANTHER" id="PTHR24305">
    <property type="entry name" value="CYTOCHROME P450"/>
    <property type="match status" value="1"/>
</dbReference>
<protein>
    <recommendedName>
        <fullName evidence="8">Cytochrome P450</fullName>
    </recommendedName>
</protein>
<dbReference type="PANTHER" id="PTHR24305:SF166">
    <property type="entry name" value="CYTOCHROME P450 12A4, MITOCHONDRIAL-RELATED"/>
    <property type="match status" value="1"/>
</dbReference>
<keyword evidence="2" id="KW-0349">Heme</keyword>
<dbReference type="GO" id="GO:0016705">
    <property type="term" value="F:oxidoreductase activity, acting on paired donors, with incorporation or reduction of molecular oxygen"/>
    <property type="evidence" value="ECO:0007669"/>
    <property type="project" value="InterPro"/>
</dbReference>
<proteinExistence type="inferred from homology"/>
<comment type="caution">
    <text evidence="6">The sequence shown here is derived from an EMBL/GenBank/DDBJ whole genome shotgun (WGS) entry which is preliminary data.</text>
</comment>
<dbReference type="Gene3D" id="1.10.630.10">
    <property type="entry name" value="Cytochrome P450"/>
    <property type="match status" value="1"/>
</dbReference>
<evidence type="ECO:0008006" key="8">
    <source>
        <dbReference type="Google" id="ProtNLM"/>
    </source>
</evidence>
<keyword evidence="5" id="KW-0812">Transmembrane</keyword>
<evidence type="ECO:0000256" key="4">
    <source>
        <dbReference type="ARBA" id="ARBA00023004"/>
    </source>
</evidence>
<evidence type="ECO:0000313" key="6">
    <source>
        <dbReference type="EMBL" id="RCI13656.1"/>
    </source>
</evidence>